<dbReference type="WBParaSite" id="ACRNAN_scaffold4330.g8045.t1">
    <property type="protein sequence ID" value="ACRNAN_scaffold4330.g8045.t1"/>
    <property type="gene ID" value="ACRNAN_scaffold4330.g8045"/>
</dbReference>
<sequence>MVYSIAKSFNTNILDEEDVDPEIDALIELLHRLVNNGDVDEGIWFLDYLDADLELATAAHPSLAQIVGTQEPSGSGGMESDEELAM</sequence>
<feature type="region of interest" description="Disordered" evidence="1">
    <location>
        <begin position="66"/>
        <end position="86"/>
    </location>
</feature>
<keyword evidence="2" id="KW-1185">Reference proteome</keyword>
<reference evidence="3" key="1">
    <citation type="submission" date="2022-11" db="UniProtKB">
        <authorList>
            <consortium name="WormBaseParasite"/>
        </authorList>
    </citation>
    <scope>IDENTIFICATION</scope>
</reference>
<evidence type="ECO:0000256" key="1">
    <source>
        <dbReference type="SAM" id="MobiDB-lite"/>
    </source>
</evidence>
<name>A0A914DWS5_9BILA</name>
<dbReference type="AlphaFoldDB" id="A0A914DWS5"/>
<evidence type="ECO:0000313" key="2">
    <source>
        <dbReference type="Proteomes" id="UP000887540"/>
    </source>
</evidence>
<protein>
    <submittedName>
        <fullName evidence="3">Uncharacterized protein</fullName>
    </submittedName>
</protein>
<accession>A0A914DWS5</accession>
<dbReference type="Proteomes" id="UP000887540">
    <property type="component" value="Unplaced"/>
</dbReference>
<organism evidence="2 3">
    <name type="scientific">Acrobeloides nanus</name>
    <dbReference type="NCBI Taxonomy" id="290746"/>
    <lineage>
        <taxon>Eukaryota</taxon>
        <taxon>Metazoa</taxon>
        <taxon>Ecdysozoa</taxon>
        <taxon>Nematoda</taxon>
        <taxon>Chromadorea</taxon>
        <taxon>Rhabditida</taxon>
        <taxon>Tylenchina</taxon>
        <taxon>Cephalobomorpha</taxon>
        <taxon>Cephaloboidea</taxon>
        <taxon>Cephalobidae</taxon>
        <taxon>Acrobeloides</taxon>
    </lineage>
</organism>
<evidence type="ECO:0000313" key="3">
    <source>
        <dbReference type="WBParaSite" id="ACRNAN_scaffold4330.g8045.t1"/>
    </source>
</evidence>
<proteinExistence type="predicted"/>